<evidence type="ECO:0000256" key="2">
    <source>
        <dbReference type="ARBA" id="ARBA00004765"/>
    </source>
</evidence>
<keyword evidence="10 14" id="KW-0594">Phospholipid biosynthesis</keyword>
<dbReference type="InterPro" id="IPR045520">
    <property type="entry name" value="GPAT/DHAPAT_C"/>
</dbReference>
<dbReference type="PIRSF" id="PIRSF000437">
    <property type="entry name" value="GPAT_DHAPAT"/>
    <property type="match status" value="1"/>
</dbReference>
<dbReference type="GO" id="GO:0005886">
    <property type="term" value="C:plasma membrane"/>
    <property type="evidence" value="ECO:0007669"/>
    <property type="project" value="UniProtKB-SubCell"/>
</dbReference>
<evidence type="ECO:0000256" key="14">
    <source>
        <dbReference type="HAMAP-Rule" id="MF_00393"/>
    </source>
</evidence>
<dbReference type="Pfam" id="PF01553">
    <property type="entry name" value="Acyltransferase"/>
    <property type="match status" value="1"/>
</dbReference>
<dbReference type="AlphaFoldDB" id="A0A0M2V4K1"/>
<evidence type="ECO:0000256" key="12">
    <source>
        <dbReference type="ARBA" id="ARBA00023315"/>
    </source>
</evidence>
<evidence type="ECO:0000256" key="13">
    <source>
        <dbReference type="ARBA" id="ARBA00048427"/>
    </source>
</evidence>
<dbReference type="RefSeq" id="WP_046558496.1">
    <property type="nucleotide sequence ID" value="NZ_LAHO01000015.1"/>
</dbReference>
<dbReference type="EMBL" id="LAHO01000015">
    <property type="protein sequence ID" value="KKO44570.1"/>
    <property type="molecule type" value="Genomic_DNA"/>
</dbReference>
<dbReference type="PANTHER" id="PTHR12563">
    <property type="entry name" value="GLYCEROL-3-PHOSPHATE ACYLTRANSFERASE"/>
    <property type="match status" value="1"/>
</dbReference>
<keyword evidence="9 14" id="KW-0472">Membrane</keyword>
<evidence type="ECO:0000256" key="1">
    <source>
        <dbReference type="ARBA" id="ARBA00004413"/>
    </source>
</evidence>
<dbReference type="CDD" id="cd07993">
    <property type="entry name" value="LPLAT_DHAPAT-like"/>
    <property type="match status" value="1"/>
</dbReference>
<evidence type="ECO:0000256" key="9">
    <source>
        <dbReference type="ARBA" id="ARBA00023136"/>
    </source>
</evidence>
<evidence type="ECO:0000256" key="7">
    <source>
        <dbReference type="ARBA" id="ARBA00022475"/>
    </source>
</evidence>
<dbReference type="PIRSF" id="PIRSF500064">
    <property type="entry name" value="GPAT"/>
    <property type="match status" value="1"/>
</dbReference>
<sequence>MFSGLSLLTTLLKWPLRILVKFKIVPDHAVNELALDVNRPILYVCHTESASDLATLRRVCIKLALPDPLQPVTLAGQQFPRTLFLEKPHSVIGGRAKTRALAQGQALLQVHLAHPHINAQLVPAAILWGRAPGKENSIKWLLGEANAPHWLAKLIIILVSGRHTLVRLSRAVSLAQMAAQFGDATETAHKLLRMSRFHFYRQKLAATGPKLVNRSQLFNALLASPALKRAIEEEAKAKQISLKAARLEARKLLQEIAADYRESTLRVGDRVLSWLWKKLYSGIKINNADMLRDLAQKGHEIVYVPCHRSHMDYLLLSYVIYQQGLVPPHIAAGINLNFWPAGTIFRRGGAFFIRRSFSGNKLYSAVFREYLSQLFSKGYAVKYYSEGGRSRTGRLLQPKTGMLAMTVQSMLRGIDRPVTLVPVYLGYEHVMEVSTYINELQGSGKKKESIGGVLKAIRNLRDYGYGYVNFGEPIPLNQYLNQQVSDWKSTIHPLEVQKPNWLNPVVAKLANQVMQHINQAAALNATNLIALSLLATDKHTMTREELTQQLNFYLSLQTQVPYHQHVSLPEGDAESLIKHALSLQKVQSNTDDFGELISLNAEHGVLASYYRNNILHLFMLPSLLATAVLHQRSINSQQLLRYAECLYPLLKAELFLYVSSVQTYCQALLQYLTEQGLLVRDGDNYCAPAQQSQQYFMLSLLAHNAQDTLQRYAIVLNLIRRQQPVSRTDLEVSAHQLAQRLLSLHGIVAPEYYDKGLFSTLVNALKEAGISHTNASNQVCSTARLEQLADMVNTLLRNDILQSLQRIMPQHPAP</sequence>
<dbReference type="PATRIC" id="fig|336831.14.peg.1133"/>
<dbReference type="SUPFAM" id="SSF69593">
    <property type="entry name" value="Glycerol-3-phosphate (1)-acyltransferase"/>
    <property type="match status" value="1"/>
</dbReference>
<comment type="catalytic activity">
    <reaction evidence="13 14">
        <text>sn-glycerol 3-phosphate + an acyl-CoA = a 1-acyl-sn-glycero-3-phosphate + CoA</text>
        <dbReference type="Rhea" id="RHEA:15325"/>
        <dbReference type="ChEBI" id="CHEBI:57287"/>
        <dbReference type="ChEBI" id="CHEBI:57597"/>
        <dbReference type="ChEBI" id="CHEBI:57970"/>
        <dbReference type="ChEBI" id="CHEBI:58342"/>
        <dbReference type="EC" id="2.3.1.15"/>
    </reaction>
</comment>
<dbReference type="PANTHER" id="PTHR12563:SF17">
    <property type="entry name" value="DIHYDROXYACETONE PHOSPHATE ACYLTRANSFERASE"/>
    <property type="match status" value="1"/>
</dbReference>
<dbReference type="InterPro" id="IPR022284">
    <property type="entry name" value="GPAT/DHAPAT"/>
</dbReference>
<evidence type="ECO:0000256" key="3">
    <source>
        <dbReference type="ARBA" id="ARBA00005189"/>
    </source>
</evidence>
<dbReference type="SMART" id="SM00563">
    <property type="entry name" value="PlsC"/>
    <property type="match status" value="1"/>
</dbReference>
<keyword evidence="14" id="KW-0443">Lipid metabolism</keyword>
<evidence type="ECO:0000256" key="5">
    <source>
        <dbReference type="ARBA" id="ARBA00013113"/>
    </source>
</evidence>
<dbReference type="InterPro" id="IPR028354">
    <property type="entry name" value="GPAT_PlsB"/>
</dbReference>
<dbReference type="OrthoDB" id="335193at2"/>
<dbReference type="UniPathway" id="UPA00557">
    <property type="reaction ID" value="UER00612"/>
</dbReference>
<evidence type="ECO:0000256" key="15">
    <source>
        <dbReference type="SAM" id="Coils"/>
    </source>
</evidence>
<comment type="domain">
    <text evidence="14">The HXXXXD motif is essential for acyltransferase activity and may constitute the binding site for the phosphate moiety of the glycerol-3-phosphate.</text>
</comment>
<dbReference type="InterPro" id="IPR041728">
    <property type="entry name" value="GPAT/DHAPAT_LPLAT"/>
</dbReference>
<proteinExistence type="inferred from homology"/>
<protein>
    <recommendedName>
        <fullName evidence="6 14">Glycerol-3-phosphate acyltransferase</fullName>
        <shortName evidence="14">GPAT</shortName>
        <ecNumber evidence="5 14">2.3.1.15</ecNumber>
    </recommendedName>
</protein>
<evidence type="ECO:0000256" key="6">
    <source>
        <dbReference type="ARBA" id="ARBA00013432"/>
    </source>
</evidence>
<comment type="similarity">
    <text evidence="4 14">Belongs to the GPAT/DAPAT family.</text>
</comment>
<dbReference type="EC" id="2.3.1.15" evidence="5 14"/>
<comment type="pathway">
    <text evidence="2 14">Phospholipid metabolism; CDP-diacylglycerol biosynthesis; CDP-diacylglycerol from sn-glycerol 3-phosphate: step 1/3.</text>
</comment>
<reference evidence="17 18" key="1">
    <citation type="submission" date="2015-03" db="EMBL/GenBank/DDBJ databases">
        <title>Draft genome sequences of two protease-producing strains of Arsukibacterium isolated from two cold and alkaline environments.</title>
        <authorList>
            <person name="Lylloff J.E."/>
            <person name="Skov L.B."/>
            <person name="Jepsen M."/>
            <person name="Hallin P.F."/>
            <person name="Sorensen S.J."/>
            <person name="Stougaard P."/>
            <person name="Glaring M.A."/>
        </authorList>
    </citation>
    <scope>NUCLEOTIDE SEQUENCE [LARGE SCALE GENOMIC DNA]</scope>
    <source>
        <strain evidence="17 18">GCM72</strain>
    </source>
</reference>
<dbReference type="NCBIfam" id="TIGR03703">
    <property type="entry name" value="plsB"/>
    <property type="match status" value="1"/>
</dbReference>
<evidence type="ECO:0000313" key="17">
    <source>
        <dbReference type="EMBL" id="KKO44570.1"/>
    </source>
</evidence>
<keyword evidence="7 14" id="KW-1003">Cell membrane</keyword>
<keyword evidence="15" id="KW-0175">Coiled coil</keyword>
<evidence type="ECO:0000259" key="16">
    <source>
        <dbReference type="SMART" id="SM00563"/>
    </source>
</evidence>
<keyword evidence="14" id="KW-0444">Lipid biosynthesis</keyword>
<dbReference type="GO" id="GO:0006631">
    <property type="term" value="P:fatty acid metabolic process"/>
    <property type="evidence" value="ECO:0007669"/>
    <property type="project" value="TreeGrafter"/>
</dbReference>
<evidence type="ECO:0000256" key="11">
    <source>
        <dbReference type="ARBA" id="ARBA00023264"/>
    </source>
</evidence>
<accession>A0A0M2V4K1</accession>
<keyword evidence="18" id="KW-1185">Reference proteome</keyword>
<dbReference type="InterPro" id="IPR002123">
    <property type="entry name" value="Plipid/glycerol_acylTrfase"/>
</dbReference>
<evidence type="ECO:0000313" key="18">
    <source>
        <dbReference type="Proteomes" id="UP000034228"/>
    </source>
</evidence>
<dbReference type="GO" id="GO:0004366">
    <property type="term" value="F:glycerol-3-phosphate O-acyltransferase activity"/>
    <property type="evidence" value="ECO:0007669"/>
    <property type="project" value="UniProtKB-UniRule"/>
</dbReference>
<evidence type="ECO:0000256" key="10">
    <source>
        <dbReference type="ARBA" id="ARBA00023209"/>
    </source>
</evidence>
<evidence type="ECO:0000256" key="4">
    <source>
        <dbReference type="ARBA" id="ARBA00007937"/>
    </source>
</evidence>
<dbReference type="NCBIfam" id="NF003441">
    <property type="entry name" value="PRK04974.1"/>
    <property type="match status" value="1"/>
</dbReference>
<feature type="domain" description="Phospholipid/glycerol acyltransferase" evidence="16">
    <location>
        <begin position="301"/>
        <end position="428"/>
    </location>
</feature>
<comment type="subcellular location">
    <subcellularLocation>
        <location evidence="1 14">Cell membrane</location>
        <topology evidence="1 14">Peripheral membrane protein</topology>
        <orientation evidence="1 14">Cytoplasmic side</orientation>
    </subcellularLocation>
</comment>
<comment type="caution">
    <text evidence="17">The sequence shown here is derived from an EMBL/GenBank/DDBJ whole genome shotgun (WGS) entry which is preliminary data.</text>
</comment>
<feature type="short sequence motif" description="HXXXXD motif" evidence="14">
    <location>
        <begin position="306"/>
        <end position="311"/>
    </location>
</feature>
<name>A0A0M2V4K1_9GAMM</name>
<feature type="coiled-coil region" evidence="15">
    <location>
        <begin position="228"/>
        <end position="262"/>
    </location>
</feature>
<keyword evidence="8 14" id="KW-0808">Transferase</keyword>
<dbReference type="GO" id="GO:0016024">
    <property type="term" value="P:CDP-diacylglycerol biosynthetic process"/>
    <property type="evidence" value="ECO:0007669"/>
    <property type="project" value="UniProtKB-UniRule"/>
</dbReference>
<keyword evidence="11 14" id="KW-1208">Phospholipid metabolism</keyword>
<comment type="pathway">
    <text evidence="3">Lipid metabolism.</text>
</comment>
<dbReference type="STRING" id="336831.WG68_14825"/>
<dbReference type="Pfam" id="PF19277">
    <property type="entry name" value="GPAT_C"/>
    <property type="match status" value="1"/>
</dbReference>
<keyword evidence="12 14" id="KW-0012">Acyltransferase</keyword>
<dbReference type="Proteomes" id="UP000034228">
    <property type="component" value="Unassembled WGS sequence"/>
</dbReference>
<dbReference type="HAMAP" id="MF_00393">
    <property type="entry name" value="Glyc3P_acyltrans"/>
    <property type="match status" value="1"/>
</dbReference>
<evidence type="ECO:0000256" key="8">
    <source>
        <dbReference type="ARBA" id="ARBA00022679"/>
    </source>
</evidence>
<organism evidence="17 18">
    <name type="scientific">Arsukibacterium ikkense</name>
    <dbReference type="NCBI Taxonomy" id="336831"/>
    <lineage>
        <taxon>Bacteria</taxon>
        <taxon>Pseudomonadati</taxon>
        <taxon>Pseudomonadota</taxon>
        <taxon>Gammaproteobacteria</taxon>
        <taxon>Chromatiales</taxon>
        <taxon>Chromatiaceae</taxon>
        <taxon>Arsukibacterium</taxon>
    </lineage>
</organism>
<gene>
    <name evidence="14" type="primary">plsB</name>
    <name evidence="17" type="ORF">WG68_14825</name>
</gene>